<dbReference type="EMBL" id="JACGDE010000030">
    <property type="protein sequence ID" value="MBA6068372.1"/>
    <property type="molecule type" value="Genomic_DNA"/>
</dbReference>
<evidence type="ECO:0000313" key="2">
    <source>
        <dbReference type="EMBL" id="MBA6068372.1"/>
    </source>
</evidence>
<dbReference type="CDD" id="cd07176">
    <property type="entry name" value="terB"/>
    <property type="match status" value="1"/>
</dbReference>
<dbReference type="Proteomes" id="UP000541770">
    <property type="component" value="Unassembled WGS sequence"/>
</dbReference>
<protein>
    <submittedName>
        <fullName evidence="2">Tellurite resistance TerB family protein</fullName>
    </submittedName>
</protein>
<reference evidence="2 3" key="1">
    <citation type="submission" date="2020-07" db="EMBL/GenBank/DDBJ databases">
        <title>Diversity of carbapenemase encoding genes among Pseudomonas putida group clinical isolates in a tertiary Brazilian hospital.</title>
        <authorList>
            <person name="Alberto-Lei F."/>
            <person name="Nodari C.S."/>
            <person name="Streling A.P."/>
            <person name="Paulino J.T."/>
            <person name="Bessa-Neto F.O."/>
            <person name="Cayo R."/>
            <person name="Gales A.C."/>
        </authorList>
    </citation>
    <scope>NUCLEOTIDE SEQUENCE [LARGE SCALE GENOMIC DNA]</scope>
    <source>
        <strain evidence="2 3">14802</strain>
    </source>
</reference>
<name>A0A7W2K075_9PSED</name>
<dbReference type="Pfam" id="PF05099">
    <property type="entry name" value="TerB"/>
    <property type="match status" value="1"/>
</dbReference>
<evidence type="ECO:0000313" key="3">
    <source>
        <dbReference type="Proteomes" id="UP000541770"/>
    </source>
</evidence>
<dbReference type="Gene3D" id="1.10.3680.10">
    <property type="entry name" value="TerB-like"/>
    <property type="match status" value="1"/>
</dbReference>
<feature type="domain" description="Co-chaperone DjlA N-terminal" evidence="1">
    <location>
        <begin position="29"/>
        <end position="143"/>
    </location>
</feature>
<organism evidence="2 3">
    <name type="scientific">Pseudomonas mosselii</name>
    <dbReference type="NCBI Taxonomy" id="78327"/>
    <lineage>
        <taxon>Bacteria</taxon>
        <taxon>Pseudomonadati</taxon>
        <taxon>Pseudomonadota</taxon>
        <taxon>Gammaproteobacteria</taxon>
        <taxon>Pseudomonadales</taxon>
        <taxon>Pseudomonadaceae</taxon>
        <taxon>Pseudomonas</taxon>
    </lineage>
</organism>
<dbReference type="RefSeq" id="WP_182325115.1">
    <property type="nucleotide sequence ID" value="NZ_JACGDE010000030.1"/>
</dbReference>
<comment type="caution">
    <text evidence="2">The sequence shown here is derived from an EMBL/GenBank/DDBJ whole genome shotgun (WGS) entry which is preliminary data.</text>
</comment>
<dbReference type="SUPFAM" id="SSF158682">
    <property type="entry name" value="TerB-like"/>
    <property type="match status" value="1"/>
</dbReference>
<dbReference type="InterPro" id="IPR007791">
    <property type="entry name" value="DjlA_N"/>
</dbReference>
<gene>
    <name evidence="2" type="ORF">H4C75_26900</name>
</gene>
<proteinExistence type="predicted"/>
<dbReference type="InterPro" id="IPR029024">
    <property type="entry name" value="TerB-like"/>
</dbReference>
<evidence type="ECO:0000259" key="1">
    <source>
        <dbReference type="Pfam" id="PF05099"/>
    </source>
</evidence>
<sequence length="146" mass="16043">MFGLKKIFGKGREARAALGKLENRDLLQAVVYGCFYVAAADGEIEPAELDKIDRLLRNEPKLQGFGAELGNLIDKAKADFNEGGARIIRMNAERELADLAHTPADAETVINFMLTIAEADGEIEPEEVAVLERAAAKLNLRLKDYL</sequence>
<accession>A0A7W2K075</accession>
<dbReference type="AlphaFoldDB" id="A0A7W2K075"/>